<keyword evidence="3" id="KW-1185">Reference proteome</keyword>
<feature type="region of interest" description="Disordered" evidence="1">
    <location>
        <begin position="40"/>
        <end position="63"/>
    </location>
</feature>
<accession>A0ABU6VPJ2</accession>
<gene>
    <name evidence="2" type="ORF">PIB30_073944</name>
</gene>
<evidence type="ECO:0000313" key="3">
    <source>
        <dbReference type="Proteomes" id="UP001341840"/>
    </source>
</evidence>
<sequence>MGFMHHLTVLPLTRAGMIAKAPPYPLVKTPLTRESVDRKLEMSGRGCGNRRVPLASPISNGEEPEQVNDFANIATAI</sequence>
<comment type="caution">
    <text evidence="2">The sequence shown here is derived from an EMBL/GenBank/DDBJ whole genome shotgun (WGS) entry which is preliminary data.</text>
</comment>
<name>A0ABU6VPJ2_9FABA</name>
<evidence type="ECO:0000256" key="1">
    <source>
        <dbReference type="SAM" id="MobiDB-lite"/>
    </source>
</evidence>
<protein>
    <submittedName>
        <fullName evidence="2">Uncharacterized protein</fullName>
    </submittedName>
</protein>
<organism evidence="2 3">
    <name type="scientific">Stylosanthes scabra</name>
    <dbReference type="NCBI Taxonomy" id="79078"/>
    <lineage>
        <taxon>Eukaryota</taxon>
        <taxon>Viridiplantae</taxon>
        <taxon>Streptophyta</taxon>
        <taxon>Embryophyta</taxon>
        <taxon>Tracheophyta</taxon>
        <taxon>Spermatophyta</taxon>
        <taxon>Magnoliopsida</taxon>
        <taxon>eudicotyledons</taxon>
        <taxon>Gunneridae</taxon>
        <taxon>Pentapetalae</taxon>
        <taxon>rosids</taxon>
        <taxon>fabids</taxon>
        <taxon>Fabales</taxon>
        <taxon>Fabaceae</taxon>
        <taxon>Papilionoideae</taxon>
        <taxon>50 kb inversion clade</taxon>
        <taxon>dalbergioids sensu lato</taxon>
        <taxon>Dalbergieae</taxon>
        <taxon>Pterocarpus clade</taxon>
        <taxon>Stylosanthes</taxon>
    </lineage>
</organism>
<reference evidence="2 3" key="1">
    <citation type="journal article" date="2023" name="Plants (Basel)">
        <title>Bridging the Gap: Combining Genomics and Transcriptomics Approaches to Understand Stylosanthes scabra, an Orphan Legume from the Brazilian Caatinga.</title>
        <authorList>
            <person name="Ferreira-Neto J.R.C."/>
            <person name="da Silva M.D."/>
            <person name="Binneck E."/>
            <person name="de Melo N.F."/>
            <person name="da Silva R.H."/>
            <person name="de Melo A.L.T.M."/>
            <person name="Pandolfi V."/>
            <person name="Bustamante F.O."/>
            <person name="Brasileiro-Vidal A.C."/>
            <person name="Benko-Iseppon A.M."/>
        </authorList>
    </citation>
    <scope>NUCLEOTIDE SEQUENCE [LARGE SCALE GENOMIC DNA]</scope>
    <source>
        <tissue evidence="2">Leaves</tissue>
    </source>
</reference>
<dbReference type="Proteomes" id="UP001341840">
    <property type="component" value="Unassembled WGS sequence"/>
</dbReference>
<dbReference type="EMBL" id="JASCZI010151942">
    <property type="protein sequence ID" value="MED6174959.1"/>
    <property type="molecule type" value="Genomic_DNA"/>
</dbReference>
<evidence type="ECO:0000313" key="2">
    <source>
        <dbReference type="EMBL" id="MED6174959.1"/>
    </source>
</evidence>
<proteinExistence type="predicted"/>